<comment type="caution">
    <text evidence="1">The sequence shown here is derived from an EMBL/GenBank/DDBJ whole genome shotgun (WGS) entry which is preliminary data.</text>
</comment>
<protein>
    <recommendedName>
        <fullName evidence="3">Tetratricopeptide repeat protein</fullName>
    </recommendedName>
</protein>
<reference evidence="1 2" key="2">
    <citation type="journal article" date="2019" name="G3 (Bethesda)">
        <title>Hybrid Assembly of the Genome of the Entomopathogenic Nematode Steinernema carpocapsae Identifies the X-Chromosome.</title>
        <authorList>
            <person name="Serra L."/>
            <person name="Macchietto M."/>
            <person name="Macias-Munoz A."/>
            <person name="McGill C.J."/>
            <person name="Rodriguez I.M."/>
            <person name="Rodriguez B."/>
            <person name="Murad R."/>
            <person name="Mortazavi A."/>
        </authorList>
    </citation>
    <scope>NUCLEOTIDE SEQUENCE [LARGE SCALE GENOMIC DNA]</scope>
    <source>
        <strain evidence="1 2">ALL</strain>
    </source>
</reference>
<keyword evidence="2" id="KW-1185">Reference proteome</keyword>
<sequence length="228" mass="26590">MESLKNIDALLERERGREAYAYSKAACVKNSYHLARLCCGSAKSVVPQRTLLLTAFRHIEEALKMDANNEKAIRLGVKITRALKDCPTLSFQARKRATDAYVEFLEKYIRFEPDDHEARFFRARCSFAILNSPFFLRPLYKAVFFRPPTKSLREIIMDFEEVQRCLAAKDVILIENEFYLALCYIKKGEIQNALRCLEVIDEMECDGRDEQKRIQEKARKLLRKYSVA</sequence>
<dbReference type="OrthoDB" id="69711at2759"/>
<reference evidence="1 2" key="1">
    <citation type="journal article" date="2015" name="Genome Biol.">
        <title>Comparative genomics of Steinernema reveals deeply conserved gene regulatory networks.</title>
        <authorList>
            <person name="Dillman A.R."/>
            <person name="Macchietto M."/>
            <person name="Porter C.F."/>
            <person name="Rogers A."/>
            <person name="Williams B."/>
            <person name="Antoshechkin I."/>
            <person name="Lee M.M."/>
            <person name="Goodwin Z."/>
            <person name="Lu X."/>
            <person name="Lewis E.E."/>
            <person name="Goodrich-Blair H."/>
            <person name="Stock S.P."/>
            <person name="Adams B.J."/>
            <person name="Sternberg P.W."/>
            <person name="Mortazavi A."/>
        </authorList>
    </citation>
    <scope>NUCLEOTIDE SEQUENCE [LARGE SCALE GENOMIC DNA]</scope>
    <source>
        <strain evidence="1 2">ALL</strain>
    </source>
</reference>
<evidence type="ECO:0008006" key="3">
    <source>
        <dbReference type="Google" id="ProtNLM"/>
    </source>
</evidence>
<dbReference type="AlphaFoldDB" id="A0A4U5NVA7"/>
<evidence type="ECO:0000313" key="2">
    <source>
        <dbReference type="Proteomes" id="UP000298663"/>
    </source>
</evidence>
<dbReference type="EMBL" id="AZBU02000003">
    <property type="protein sequence ID" value="TKR87131.1"/>
    <property type="molecule type" value="Genomic_DNA"/>
</dbReference>
<dbReference type="Proteomes" id="UP000298663">
    <property type="component" value="Unassembled WGS sequence"/>
</dbReference>
<proteinExistence type="predicted"/>
<name>A0A4U5NVA7_STECR</name>
<accession>A0A4U5NVA7</accession>
<organism evidence="1 2">
    <name type="scientific">Steinernema carpocapsae</name>
    <name type="common">Entomopathogenic nematode</name>
    <dbReference type="NCBI Taxonomy" id="34508"/>
    <lineage>
        <taxon>Eukaryota</taxon>
        <taxon>Metazoa</taxon>
        <taxon>Ecdysozoa</taxon>
        <taxon>Nematoda</taxon>
        <taxon>Chromadorea</taxon>
        <taxon>Rhabditida</taxon>
        <taxon>Tylenchina</taxon>
        <taxon>Panagrolaimomorpha</taxon>
        <taxon>Strongyloidoidea</taxon>
        <taxon>Steinernematidae</taxon>
        <taxon>Steinernema</taxon>
    </lineage>
</organism>
<gene>
    <name evidence="1" type="ORF">L596_011587</name>
</gene>
<evidence type="ECO:0000313" key="1">
    <source>
        <dbReference type="EMBL" id="TKR87131.1"/>
    </source>
</evidence>